<gene>
    <name evidence="1" type="ORF">NN4_72340</name>
</gene>
<comment type="caution">
    <text evidence="1">The sequence shown here is derived from an EMBL/GenBank/DDBJ whole genome shotgun (WGS) entry which is preliminary data.</text>
</comment>
<name>A0A511MQ27_9NOCA</name>
<reference evidence="1 2" key="1">
    <citation type="submission" date="2019-07" db="EMBL/GenBank/DDBJ databases">
        <title>Whole genome shotgun sequence of Nocardia ninae NBRC 108245.</title>
        <authorList>
            <person name="Hosoyama A."/>
            <person name="Uohara A."/>
            <person name="Ohji S."/>
            <person name="Ichikawa N."/>
        </authorList>
    </citation>
    <scope>NUCLEOTIDE SEQUENCE [LARGE SCALE GENOMIC DNA]</scope>
    <source>
        <strain evidence="1 2">NBRC 108245</strain>
    </source>
</reference>
<dbReference type="Proteomes" id="UP000321424">
    <property type="component" value="Unassembled WGS sequence"/>
</dbReference>
<keyword evidence="2" id="KW-1185">Reference proteome</keyword>
<sequence>MIAMLERVPAAQVPFAWFTADEACGQAGYLRNWLEECDVFYVMAPRCDHQLVTRAERTTRADALVAEFAASAWQRLSVGAGGHGPTAIYWSARVRNPVVL</sequence>
<dbReference type="EMBL" id="BJXA01000075">
    <property type="protein sequence ID" value="GEM42715.1"/>
    <property type="molecule type" value="Genomic_DNA"/>
</dbReference>
<evidence type="ECO:0008006" key="3">
    <source>
        <dbReference type="Google" id="ProtNLM"/>
    </source>
</evidence>
<evidence type="ECO:0000313" key="2">
    <source>
        <dbReference type="Proteomes" id="UP000321424"/>
    </source>
</evidence>
<proteinExistence type="predicted"/>
<organism evidence="1 2">
    <name type="scientific">Nocardia ninae NBRC 108245</name>
    <dbReference type="NCBI Taxonomy" id="1210091"/>
    <lineage>
        <taxon>Bacteria</taxon>
        <taxon>Bacillati</taxon>
        <taxon>Actinomycetota</taxon>
        <taxon>Actinomycetes</taxon>
        <taxon>Mycobacteriales</taxon>
        <taxon>Nocardiaceae</taxon>
        <taxon>Nocardia</taxon>
    </lineage>
</organism>
<accession>A0A511MQ27</accession>
<protein>
    <recommendedName>
        <fullName evidence="3">Transposase IS701-like DDE domain-containing protein</fullName>
    </recommendedName>
</protein>
<dbReference type="AlphaFoldDB" id="A0A511MQ27"/>
<evidence type="ECO:0000313" key="1">
    <source>
        <dbReference type="EMBL" id="GEM42715.1"/>
    </source>
</evidence>